<dbReference type="Pfam" id="PF08447">
    <property type="entry name" value="PAS_3"/>
    <property type="match status" value="3"/>
</dbReference>
<evidence type="ECO:0000256" key="5">
    <source>
        <dbReference type="ARBA" id="ARBA00022777"/>
    </source>
</evidence>
<dbReference type="InterPro" id="IPR013655">
    <property type="entry name" value="PAS_fold_3"/>
</dbReference>
<dbReference type="RefSeq" id="WP_073018205.1">
    <property type="nucleotide sequence ID" value="NZ_FQWF01000004.1"/>
</dbReference>
<dbReference type="InterPro" id="IPR013656">
    <property type="entry name" value="PAS_4"/>
</dbReference>
<dbReference type="Gene3D" id="3.30.565.10">
    <property type="entry name" value="Histidine kinase-like ATPase, C-terminal domain"/>
    <property type="match status" value="1"/>
</dbReference>
<dbReference type="InterPro" id="IPR000700">
    <property type="entry name" value="PAS-assoc_C"/>
</dbReference>
<dbReference type="SUPFAM" id="SSF55874">
    <property type="entry name" value="ATPase domain of HSP90 chaperone/DNA topoisomerase II/histidine kinase"/>
    <property type="match status" value="1"/>
</dbReference>
<dbReference type="PROSITE" id="PS50112">
    <property type="entry name" value="PAS"/>
    <property type="match status" value="4"/>
</dbReference>
<protein>
    <recommendedName>
        <fullName evidence="2">histidine kinase</fullName>
        <ecNumber evidence="2">2.7.13.3</ecNumber>
    </recommendedName>
</protein>
<dbReference type="InterPro" id="IPR052162">
    <property type="entry name" value="Sensor_kinase/Photoreceptor"/>
</dbReference>
<dbReference type="Pfam" id="PF00512">
    <property type="entry name" value="HisKA"/>
    <property type="match status" value="1"/>
</dbReference>
<dbReference type="GO" id="GO:0000155">
    <property type="term" value="F:phosphorelay sensor kinase activity"/>
    <property type="evidence" value="ECO:0007669"/>
    <property type="project" value="InterPro"/>
</dbReference>
<dbReference type="OrthoDB" id="9766459at2"/>
<evidence type="ECO:0000259" key="6">
    <source>
        <dbReference type="PROSITE" id="PS50109"/>
    </source>
</evidence>
<dbReference type="Pfam" id="PF08448">
    <property type="entry name" value="PAS_4"/>
    <property type="match status" value="3"/>
</dbReference>
<dbReference type="PROSITE" id="PS50109">
    <property type="entry name" value="HIS_KIN"/>
    <property type="match status" value="1"/>
</dbReference>
<feature type="domain" description="PAC" evidence="8">
    <location>
        <begin position="1013"/>
        <end position="1065"/>
    </location>
</feature>
<feature type="domain" description="PAC" evidence="8">
    <location>
        <begin position="630"/>
        <end position="685"/>
    </location>
</feature>
<evidence type="ECO:0000256" key="3">
    <source>
        <dbReference type="ARBA" id="ARBA00022553"/>
    </source>
</evidence>
<feature type="domain" description="PAC" evidence="8">
    <location>
        <begin position="881"/>
        <end position="939"/>
    </location>
</feature>
<dbReference type="Pfam" id="PF13426">
    <property type="entry name" value="PAS_9"/>
    <property type="match status" value="1"/>
</dbReference>
<dbReference type="STRING" id="229205.SAMN05444372_104216"/>
<keyword evidence="4" id="KW-0808">Transferase</keyword>
<dbReference type="SUPFAM" id="SSF55785">
    <property type="entry name" value="PYP-like sensor domain (PAS domain)"/>
    <property type="match status" value="7"/>
</dbReference>
<evidence type="ECO:0000256" key="1">
    <source>
        <dbReference type="ARBA" id="ARBA00000085"/>
    </source>
</evidence>
<name>A0A1M5IRS1_9FLAO</name>
<proteinExistence type="predicted"/>
<dbReference type="SMART" id="SM00388">
    <property type="entry name" value="HisKA"/>
    <property type="match status" value="1"/>
</dbReference>
<organism evidence="9 10">
    <name type="scientific">Flavobacterium micromati</name>
    <dbReference type="NCBI Taxonomy" id="229205"/>
    <lineage>
        <taxon>Bacteria</taxon>
        <taxon>Pseudomonadati</taxon>
        <taxon>Bacteroidota</taxon>
        <taxon>Flavobacteriia</taxon>
        <taxon>Flavobacteriales</taxon>
        <taxon>Flavobacteriaceae</taxon>
        <taxon>Flavobacterium</taxon>
    </lineage>
</organism>
<gene>
    <name evidence="9" type="ORF">SAMN05444372_104216</name>
</gene>
<dbReference type="SMART" id="SM00387">
    <property type="entry name" value="HATPase_c"/>
    <property type="match status" value="1"/>
</dbReference>
<dbReference type="InterPro" id="IPR003594">
    <property type="entry name" value="HATPase_dom"/>
</dbReference>
<dbReference type="Proteomes" id="UP000184020">
    <property type="component" value="Unassembled WGS sequence"/>
</dbReference>
<feature type="domain" description="PAS" evidence="7">
    <location>
        <begin position="940"/>
        <end position="1010"/>
    </location>
</feature>
<comment type="catalytic activity">
    <reaction evidence="1">
        <text>ATP + protein L-histidine = ADP + protein N-phospho-L-histidine.</text>
        <dbReference type="EC" id="2.7.13.3"/>
    </reaction>
</comment>
<dbReference type="PROSITE" id="PS50113">
    <property type="entry name" value="PAC"/>
    <property type="match status" value="4"/>
</dbReference>
<keyword evidence="3" id="KW-0597">Phosphoprotein</keyword>
<dbReference type="SUPFAM" id="SSF47384">
    <property type="entry name" value="Homodimeric domain of signal transducing histidine kinase"/>
    <property type="match status" value="1"/>
</dbReference>
<dbReference type="Gene3D" id="1.10.287.130">
    <property type="match status" value="1"/>
</dbReference>
<evidence type="ECO:0000259" key="8">
    <source>
        <dbReference type="PROSITE" id="PS50113"/>
    </source>
</evidence>
<feature type="domain" description="PAS" evidence="7">
    <location>
        <begin position="815"/>
        <end position="886"/>
    </location>
</feature>
<dbReference type="InterPro" id="IPR036097">
    <property type="entry name" value="HisK_dim/P_sf"/>
</dbReference>
<evidence type="ECO:0000256" key="2">
    <source>
        <dbReference type="ARBA" id="ARBA00012438"/>
    </source>
</evidence>
<keyword evidence="10" id="KW-1185">Reference proteome</keyword>
<dbReference type="Pfam" id="PF02518">
    <property type="entry name" value="HATPase_c"/>
    <property type="match status" value="1"/>
</dbReference>
<dbReference type="InterPro" id="IPR003661">
    <property type="entry name" value="HisK_dim/P_dom"/>
</dbReference>
<feature type="domain" description="Histidine kinase" evidence="6">
    <location>
        <begin position="1094"/>
        <end position="1321"/>
    </location>
</feature>
<dbReference type="InterPro" id="IPR000014">
    <property type="entry name" value="PAS"/>
</dbReference>
<dbReference type="Gene3D" id="3.30.450.20">
    <property type="entry name" value="PAS domain"/>
    <property type="match status" value="8"/>
</dbReference>
<sequence length="1323" mass="151244">MSTQINNQDFLNGGGEMGKLVRAKNWSETPLGNPDLWPLSLRTIASVVLNNPFGMAIAWGKEYIQIYNDSYRPILGELKHPYALGISTHKSFPEIWKTIKPLLDKAMKGESTGLSDFILPLERNGYIEKCCFDLAYSPIRVENGEVGGVLITVIETTTKKNIQDELKESEERFKAIADNIPNLAWMANADGSVYWYNKKWYEYTGTTFEEMQGWGWQAVYKEEELVAILKEWKFALEQGIPFEVIYPMKGVDGEYRHFLTRALPVKNNNGEILNWFGTNTDITEQKVAEEALLASKKELEFVIEAAKLGTFDYNPQTNKFSTNTRLKNWFGFSADENIDLFDATSIIVEQDRSKVFNAIETALEYASGGNYDIVYNILNPITKKELTLHAKGKVFFDTNNDACRLNGTVEDITSQTIARKKLEQSENNLRSMILQAPMAISIMRGPNYIIEIANKKALAIWDKTEEDVFDKSIFEVLLDVDKETLKGILDTVTLTGHNFSTTESPVTIHSSGNEEIVYINFSYEALFDENGKNNGIMNIGFDVTAQVLARKEVEKSEQSIRSLIESAPFPIGVYTGAEMRITLANQAIIDAWGKNINAIGMLYKDLMPELENQNIYKQIGDVFNSGVAFHAKNQRVDIFKDGALKPFYFNYSFTPLLDANGQIYGVMNTAADVSELHETKGKIEESEKRFRDAVYQAPVAMVIFRGEDNIVEMVNAPYLELVGKTESEFLGKPLYESLPDVEVAIGTIIKDIYKTETAYFGYEFPVVLNRYGKKETAYFNFVYHPLKENNEVTGIMAVATDVTANFIAKKALEENEQRLNIVINASELGIWELDMLTDETKISERVLEILALPKDKNFSRKQLVSKIHPDDLKIRKMAYKNALQTGILHYEVRIINDTVIHWIEAKGTLFFNVDHKPIQIIGTLRDVTNEKNVQTQLIEREQKFRLLADSMPQIVWTANPEGKLNYFNQAVFDYSGCSQDEIIEKGWLSIVHEEEWEENMQKWFESISTETDFIIEHRFRKNDGKYRWQLSRAIPQRDKEGKITMWVGTSTDIQDQKMFTNELEKQVQERTKELFTKNEDLEKMNKELQSFAYISSHDLQEPLRKIQTFTTQINDGEINNLSEKGKEKFRRIQNSANRMQTLIQDLLAYSRTNIQEIIFEKATLSVIVEEVKEDLEQDLLDKNIAITIINDCAVEVIPFQFRQMLFNLISNSLKFTRENNIPVITIECFSATGSELKNSKLNQDIKYCHIKFRDNGIGFEPEYSEKIFEVFQRLHGKEKYAGTGIGLAIVRKIVDNHNGFITASGVLNEGATFDIYVPISKTS</sequence>
<dbReference type="PANTHER" id="PTHR43304">
    <property type="entry name" value="PHYTOCHROME-LIKE PROTEIN CPH1"/>
    <property type="match status" value="1"/>
</dbReference>
<feature type="domain" description="PAS" evidence="7">
    <location>
        <begin position="169"/>
        <end position="239"/>
    </location>
</feature>
<dbReference type="CDD" id="cd00130">
    <property type="entry name" value="PAS"/>
    <property type="match status" value="3"/>
</dbReference>
<dbReference type="InterPro" id="IPR005467">
    <property type="entry name" value="His_kinase_dom"/>
</dbReference>
<dbReference type="SMART" id="SM00086">
    <property type="entry name" value="PAC"/>
    <property type="match status" value="5"/>
</dbReference>
<dbReference type="EMBL" id="FQWF01000004">
    <property type="protein sequence ID" value="SHG31034.1"/>
    <property type="molecule type" value="Genomic_DNA"/>
</dbReference>
<evidence type="ECO:0000313" key="9">
    <source>
        <dbReference type="EMBL" id="SHG31034.1"/>
    </source>
</evidence>
<reference evidence="10" key="1">
    <citation type="submission" date="2016-11" db="EMBL/GenBank/DDBJ databases">
        <authorList>
            <person name="Varghese N."/>
            <person name="Submissions S."/>
        </authorList>
    </citation>
    <scope>NUCLEOTIDE SEQUENCE [LARGE SCALE GENOMIC DNA]</scope>
    <source>
        <strain evidence="10">DSM 17659</strain>
    </source>
</reference>
<dbReference type="PANTHER" id="PTHR43304:SF1">
    <property type="entry name" value="PAC DOMAIN-CONTAINING PROTEIN"/>
    <property type="match status" value="1"/>
</dbReference>
<feature type="domain" description="PAS" evidence="7">
    <location>
        <begin position="295"/>
        <end position="366"/>
    </location>
</feature>
<accession>A0A1M5IRS1</accession>
<dbReference type="NCBIfam" id="TIGR00229">
    <property type="entry name" value="sensory_box"/>
    <property type="match status" value="3"/>
</dbReference>
<dbReference type="SMART" id="SM00091">
    <property type="entry name" value="PAS"/>
    <property type="match status" value="7"/>
</dbReference>
<evidence type="ECO:0000256" key="4">
    <source>
        <dbReference type="ARBA" id="ARBA00022679"/>
    </source>
</evidence>
<feature type="domain" description="PAC" evidence="8">
    <location>
        <begin position="238"/>
        <end position="294"/>
    </location>
</feature>
<dbReference type="FunFam" id="3.30.450.20:FF:000099">
    <property type="entry name" value="Sensory box sensor histidine kinase"/>
    <property type="match status" value="2"/>
</dbReference>
<dbReference type="InterPro" id="IPR001610">
    <property type="entry name" value="PAC"/>
</dbReference>
<evidence type="ECO:0000313" key="10">
    <source>
        <dbReference type="Proteomes" id="UP000184020"/>
    </source>
</evidence>
<dbReference type="InterPro" id="IPR036890">
    <property type="entry name" value="HATPase_C_sf"/>
</dbReference>
<dbReference type="InterPro" id="IPR035965">
    <property type="entry name" value="PAS-like_dom_sf"/>
</dbReference>
<dbReference type="EC" id="2.7.13.3" evidence="2"/>
<evidence type="ECO:0000259" key="7">
    <source>
        <dbReference type="PROSITE" id="PS50112"/>
    </source>
</evidence>
<keyword evidence="5" id="KW-0418">Kinase</keyword>
<dbReference type="PRINTS" id="PR00344">
    <property type="entry name" value="BCTRLSENSOR"/>
</dbReference>
<dbReference type="InterPro" id="IPR004358">
    <property type="entry name" value="Sig_transdc_His_kin-like_C"/>
</dbReference>
<dbReference type="CDD" id="cd00082">
    <property type="entry name" value="HisKA"/>
    <property type="match status" value="1"/>
</dbReference>